<sequence length="169" mass="18629">MSTMRQFDSLLLPRTAALPDCSPRFTNVRRFHDPQLGLLGSAPELQHTTHPKFKARSLSRLGTQGLRTQSSGPKSKIRGDRPENFVRRQAPGSPAGSTTRGERLQKSLVRRPPSGTLTRHLDPSTRPQEKPSGAQQQQQIPNGGSGCGARRRGRNEPETGIRESNVLHI</sequence>
<feature type="compositionally biased region" description="Polar residues" evidence="1">
    <location>
        <begin position="133"/>
        <end position="142"/>
    </location>
</feature>
<feature type="compositionally biased region" description="Polar residues" evidence="1">
    <location>
        <begin position="60"/>
        <end position="73"/>
    </location>
</feature>
<name>A0AAV7P8W8_PLEWA</name>
<dbReference type="Proteomes" id="UP001066276">
    <property type="component" value="Chromosome 7"/>
</dbReference>
<evidence type="ECO:0000256" key="1">
    <source>
        <dbReference type="SAM" id="MobiDB-lite"/>
    </source>
</evidence>
<accession>A0AAV7P8W8</accession>
<gene>
    <name evidence="2" type="ORF">NDU88_002062</name>
</gene>
<feature type="compositionally biased region" description="Basic and acidic residues" evidence="1">
    <location>
        <begin position="119"/>
        <end position="129"/>
    </location>
</feature>
<comment type="caution">
    <text evidence="2">The sequence shown here is derived from an EMBL/GenBank/DDBJ whole genome shotgun (WGS) entry which is preliminary data.</text>
</comment>
<dbReference type="AlphaFoldDB" id="A0AAV7P8W8"/>
<feature type="compositionally biased region" description="Basic and acidic residues" evidence="1">
    <location>
        <begin position="77"/>
        <end position="86"/>
    </location>
</feature>
<organism evidence="2 3">
    <name type="scientific">Pleurodeles waltl</name>
    <name type="common">Iberian ribbed newt</name>
    <dbReference type="NCBI Taxonomy" id="8319"/>
    <lineage>
        <taxon>Eukaryota</taxon>
        <taxon>Metazoa</taxon>
        <taxon>Chordata</taxon>
        <taxon>Craniata</taxon>
        <taxon>Vertebrata</taxon>
        <taxon>Euteleostomi</taxon>
        <taxon>Amphibia</taxon>
        <taxon>Batrachia</taxon>
        <taxon>Caudata</taxon>
        <taxon>Salamandroidea</taxon>
        <taxon>Salamandridae</taxon>
        <taxon>Pleurodelinae</taxon>
        <taxon>Pleurodeles</taxon>
    </lineage>
</organism>
<keyword evidence="3" id="KW-1185">Reference proteome</keyword>
<protein>
    <submittedName>
        <fullName evidence="2">Uncharacterized protein</fullName>
    </submittedName>
</protein>
<evidence type="ECO:0000313" key="3">
    <source>
        <dbReference type="Proteomes" id="UP001066276"/>
    </source>
</evidence>
<dbReference type="EMBL" id="JANPWB010000011">
    <property type="protein sequence ID" value="KAJ1123594.1"/>
    <property type="molecule type" value="Genomic_DNA"/>
</dbReference>
<proteinExistence type="predicted"/>
<feature type="region of interest" description="Disordered" evidence="1">
    <location>
        <begin position="39"/>
        <end position="169"/>
    </location>
</feature>
<reference evidence="2" key="1">
    <citation type="journal article" date="2022" name="bioRxiv">
        <title>Sequencing and chromosome-scale assembly of the giantPleurodeles waltlgenome.</title>
        <authorList>
            <person name="Brown T."/>
            <person name="Elewa A."/>
            <person name="Iarovenko S."/>
            <person name="Subramanian E."/>
            <person name="Araus A.J."/>
            <person name="Petzold A."/>
            <person name="Susuki M."/>
            <person name="Suzuki K.-i.T."/>
            <person name="Hayashi T."/>
            <person name="Toyoda A."/>
            <person name="Oliveira C."/>
            <person name="Osipova E."/>
            <person name="Leigh N.D."/>
            <person name="Simon A."/>
            <person name="Yun M.H."/>
        </authorList>
    </citation>
    <scope>NUCLEOTIDE SEQUENCE</scope>
    <source>
        <strain evidence="2">20211129_DDA</strain>
        <tissue evidence="2">Liver</tissue>
    </source>
</reference>
<evidence type="ECO:0000313" key="2">
    <source>
        <dbReference type="EMBL" id="KAJ1123594.1"/>
    </source>
</evidence>